<evidence type="ECO:0000313" key="1">
    <source>
        <dbReference type="EMBL" id="MFC3147872.1"/>
    </source>
</evidence>
<keyword evidence="2" id="KW-1185">Reference proteome</keyword>
<name>A0ABV7H2M7_9BURK</name>
<organism evidence="1 2">
    <name type="scientific">Piscinibacterium candidicorallinum</name>
    <dbReference type="NCBI Taxonomy" id="1793872"/>
    <lineage>
        <taxon>Bacteria</taxon>
        <taxon>Pseudomonadati</taxon>
        <taxon>Pseudomonadota</taxon>
        <taxon>Betaproteobacteria</taxon>
        <taxon>Burkholderiales</taxon>
        <taxon>Piscinibacterium</taxon>
    </lineage>
</organism>
<proteinExistence type="predicted"/>
<reference evidence="2" key="1">
    <citation type="journal article" date="2019" name="Int. J. Syst. Evol. Microbiol.">
        <title>The Global Catalogue of Microorganisms (GCM) 10K type strain sequencing project: providing services to taxonomists for standard genome sequencing and annotation.</title>
        <authorList>
            <consortium name="The Broad Institute Genomics Platform"/>
            <consortium name="The Broad Institute Genome Sequencing Center for Infectious Disease"/>
            <person name="Wu L."/>
            <person name="Ma J."/>
        </authorList>
    </citation>
    <scope>NUCLEOTIDE SEQUENCE [LARGE SCALE GENOMIC DNA]</scope>
    <source>
        <strain evidence="2">KCTC 52168</strain>
    </source>
</reference>
<protein>
    <submittedName>
        <fullName evidence="1">Uncharacterized protein</fullName>
    </submittedName>
</protein>
<accession>A0ABV7H2M7</accession>
<evidence type="ECO:0000313" key="2">
    <source>
        <dbReference type="Proteomes" id="UP001595556"/>
    </source>
</evidence>
<gene>
    <name evidence="1" type="ORF">ACFOEN_09480</name>
</gene>
<comment type="caution">
    <text evidence="1">The sequence shown here is derived from an EMBL/GenBank/DDBJ whole genome shotgun (WGS) entry which is preliminary data.</text>
</comment>
<dbReference type="EMBL" id="JBHRTI010000004">
    <property type="protein sequence ID" value="MFC3147872.1"/>
    <property type="molecule type" value="Genomic_DNA"/>
</dbReference>
<dbReference type="Proteomes" id="UP001595556">
    <property type="component" value="Unassembled WGS sequence"/>
</dbReference>
<sequence length="172" mass="19764">MHCGTGSVDGFKWIEIEPGIWDVESRLKRIFRKRSLLIACFDSGPIFPSDEEKLLGWQSLAAGMLSPPLHEDLALPSAHYDEWWVFENADQARKLPSYECFVNHGQWTLRTPAEIEKGLDTSWEKGCWDWLLPLQAQFWDMAFAFQPLAYIANGDALVVASRNESLFDGWER</sequence>
<dbReference type="RefSeq" id="WP_377303319.1">
    <property type="nucleotide sequence ID" value="NZ_CP180191.1"/>
</dbReference>